<dbReference type="InterPro" id="IPR029787">
    <property type="entry name" value="Nucleotide_cyclase"/>
</dbReference>
<dbReference type="InterPro" id="IPR000160">
    <property type="entry name" value="GGDEF_dom"/>
</dbReference>
<feature type="domain" description="GGDEF" evidence="6">
    <location>
        <begin position="449"/>
        <end position="583"/>
    </location>
</feature>
<dbReference type="EC" id="2.7.7.65" evidence="1"/>
<dbReference type="SUPFAM" id="SSF55073">
    <property type="entry name" value="Nucleotide cyclase"/>
    <property type="match status" value="1"/>
</dbReference>
<dbReference type="GO" id="GO:0005886">
    <property type="term" value="C:plasma membrane"/>
    <property type="evidence" value="ECO:0007669"/>
    <property type="project" value="TreeGrafter"/>
</dbReference>
<dbReference type="PANTHER" id="PTHR45138:SF9">
    <property type="entry name" value="DIGUANYLATE CYCLASE DGCM-RELATED"/>
    <property type="match status" value="1"/>
</dbReference>
<evidence type="ECO:0000313" key="8">
    <source>
        <dbReference type="Proteomes" id="UP000192911"/>
    </source>
</evidence>
<dbReference type="Proteomes" id="UP000192911">
    <property type="component" value="Unassembled WGS sequence"/>
</dbReference>
<dbReference type="GO" id="GO:1902201">
    <property type="term" value="P:negative regulation of bacterial-type flagellum-dependent cell motility"/>
    <property type="evidence" value="ECO:0007669"/>
    <property type="project" value="TreeGrafter"/>
</dbReference>
<dbReference type="Gene3D" id="3.30.70.270">
    <property type="match status" value="1"/>
</dbReference>
<evidence type="ECO:0000256" key="3">
    <source>
        <dbReference type="SAM" id="Coils"/>
    </source>
</evidence>
<feature type="domain" description="HAMP" evidence="5">
    <location>
        <begin position="350"/>
        <end position="403"/>
    </location>
</feature>
<dbReference type="GO" id="GO:0043709">
    <property type="term" value="P:cell adhesion involved in single-species biofilm formation"/>
    <property type="evidence" value="ECO:0007669"/>
    <property type="project" value="TreeGrafter"/>
</dbReference>
<gene>
    <name evidence="7" type="ORF">SAMN06295900_11446</name>
</gene>
<feature type="transmembrane region" description="Helical" evidence="4">
    <location>
        <begin position="325"/>
        <end position="346"/>
    </location>
</feature>
<dbReference type="STRING" id="28094.SAMN06295900_11446"/>
<keyword evidence="4" id="KW-1133">Transmembrane helix</keyword>
<dbReference type="InterPro" id="IPR050469">
    <property type="entry name" value="Diguanylate_Cyclase"/>
</dbReference>
<organism evidence="7 8">
    <name type="scientific">Trinickia caryophylli</name>
    <name type="common">Paraburkholderia caryophylli</name>
    <dbReference type="NCBI Taxonomy" id="28094"/>
    <lineage>
        <taxon>Bacteria</taxon>
        <taxon>Pseudomonadati</taxon>
        <taxon>Pseudomonadota</taxon>
        <taxon>Betaproteobacteria</taxon>
        <taxon>Burkholderiales</taxon>
        <taxon>Burkholderiaceae</taxon>
        <taxon>Trinickia</taxon>
    </lineage>
</organism>
<dbReference type="PANTHER" id="PTHR45138">
    <property type="entry name" value="REGULATORY COMPONENTS OF SENSORY TRANSDUCTION SYSTEM"/>
    <property type="match status" value="1"/>
</dbReference>
<keyword evidence="3" id="KW-0175">Coiled coil</keyword>
<dbReference type="Gene3D" id="6.10.340.10">
    <property type="match status" value="1"/>
</dbReference>
<name>A0A1X7G8G0_TRICW</name>
<evidence type="ECO:0000259" key="5">
    <source>
        <dbReference type="PROSITE" id="PS50885"/>
    </source>
</evidence>
<dbReference type="GO" id="GO:0052621">
    <property type="term" value="F:diguanylate cyclase activity"/>
    <property type="evidence" value="ECO:0007669"/>
    <property type="project" value="UniProtKB-EC"/>
</dbReference>
<accession>A0A1X7G8G0</accession>
<dbReference type="SMART" id="SM00267">
    <property type="entry name" value="GGDEF"/>
    <property type="match status" value="1"/>
</dbReference>
<dbReference type="FunFam" id="3.30.70.270:FF:000001">
    <property type="entry name" value="Diguanylate cyclase domain protein"/>
    <property type="match status" value="1"/>
</dbReference>
<dbReference type="AlphaFoldDB" id="A0A1X7G8G0"/>
<dbReference type="InterPro" id="IPR003660">
    <property type="entry name" value="HAMP_dom"/>
</dbReference>
<evidence type="ECO:0000259" key="6">
    <source>
        <dbReference type="PROSITE" id="PS50887"/>
    </source>
</evidence>
<keyword evidence="4" id="KW-0472">Membrane</keyword>
<dbReference type="NCBIfam" id="TIGR00254">
    <property type="entry name" value="GGDEF"/>
    <property type="match status" value="1"/>
</dbReference>
<dbReference type="CDD" id="cd01949">
    <property type="entry name" value="GGDEF"/>
    <property type="match status" value="1"/>
</dbReference>
<evidence type="ECO:0000256" key="1">
    <source>
        <dbReference type="ARBA" id="ARBA00012528"/>
    </source>
</evidence>
<evidence type="ECO:0000256" key="4">
    <source>
        <dbReference type="SAM" id="Phobius"/>
    </source>
</evidence>
<reference evidence="8" key="1">
    <citation type="submission" date="2017-04" db="EMBL/GenBank/DDBJ databases">
        <authorList>
            <person name="Varghese N."/>
            <person name="Submissions S."/>
        </authorList>
    </citation>
    <scope>NUCLEOTIDE SEQUENCE [LARGE SCALE GENOMIC DNA]</scope>
    <source>
        <strain evidence="8">Ballard 720</strain>
    </source>
</reference>
<dbReference type="InterPro" id="IPR043128">
    <property type="entry name" value="Rev_trsase/Diguanyl_cyclase"/>
</dbReference>
<sequence>MTHNLLSRMPMGRRFAIGVAIALVPMLVLSYVLLAYEWTALARVNESMRHFRAFRATLSAMEKISAERGPMNGVLGEDQPVPATRTILLRRARIDSDDQLAQLFDLLRPEKCPSCEGDYAAVKQLKADLAATRAEADRLAALPRAARGDRAVEEVIARMFRVVDGFGPIAVSRTTFVARGAPSVFNCLMIARIAADLREHAGRLGSQLTAALALGRPLTIDERLAIAYTRGRIEQLRTAINVRMVDLPALSVEAFAPINTRYFGEGLTYVSEVEARAQHTGGAGVSTGQFAERYVPTMLPIIGFRDAVMARAQTELQRRRDSTRVTALAVTASDAVLLMAFAWVAIGFRRDIVRPFVQATECIRAIASGDYAREVPATFSRLEVRTMFEAIRTLKENSIARARLETERARLIEELATMAETDSLTRLLNRRAFESRARAMCEQGHDAGSPVALIMFDLDYFKRINDTHGHAVGDDALRLVARLCRQQFRRTDIVARIGGEEFAVMTRVQNVDEAQAMAERMRQEIADAMLATDSGTPCRMSASFGVAHSSAERPDLARLFKQADQLLYEAKLAGRNRVMTQPLAPNTAGVAG</sequence>
<evidence type="ECO:0000313" key="7">
    <source>
        <dbReference type="EMBL" id="SMF65657.1"/>
    </source>
</evidence>
<feature type="transmembrane region" description="Helical" evidence="4">
    <location>
        <begin position="15"/>
        <end position="36"/>
    </location>
</feature>
<dbReference type="PROSITE" id="PS50887">
    <property type="entry name" value="GGDEF"/>
    <property type="match status" value="1"/>
</dbReference>
<comment type="catalytic activity">
    <reaction evidence="2">
        <text>2 GTP = 3',3'-c-di-GMP + 2 diphosphate</text>
        <dbReference type="Rhea" id="RHEA:24898"/>
        <dbReference type="ChEBI" id="CHEBI:33019"/>
        <dbReference type="ChEBI" id="CHEBI:37565"/>
        <dbReference type="ChEBI" id="CHEBI:58805"/>
        <dbReference type="EC" id="2.7.7.65"/>
    </reaction>
</comment>
<feature type="coiled-coil region" evidence="3">
    <location>
        <begin position="394"/>
        <end position="421"/>
    </location>
</feature>
<dbReference type="GeneID" id="95551723"/>
<evidence type="ECO:0000256" key="2">
    <source>
        <dbReference type="ARBA" id="ARBA00034247"/>
    </source>
</evidence>
<keyword evidence="8" id="KW-1185">Reference proteome</keyword>
<dbReference type="PROSITE" id="PS50885">
    <property type="entry name" value="HAMP"/>
    <property type="match status" value="1"/>
</dbReference>
<dbReference type="GO" id="GO:0007165">
    <property type="term" value="P:signal transduction"/>
    <property type="evidence" value="ECO:0007669"/>
    <property type="project" value="InterPro"/>
</dbReference>
<dbReference type="EMBL" id="FXAH01000014">
    <property type="protein sequence ID" value="SMF65657.1"/>
    <property type="molecule type" value="Genomic_DNA"/>
</dbReference>
<keyword evidence="4" id="KW-0812">Transmembrane</keyword>
<protein>
    <recommendedName>
        <fullName evidence="1">diguanylate cyclase</fullName>
        <ecNumber evidence="1">2.7.7.65</ecNumber>
    </recommendedName>
</protein>
<dbReference type="Pfam" id="PF00990">
    <property type="entry name" value="GGDEF"/>
    <property type="match status" value="1"/>
</dbReference>
<proteinExistence type="predicted"/>
<dbReference type="RefSeq" id="WP_233211978.1">
    <property type="nucleotide sequence ID" value="NZ_BSQD01000013.1"/>
</dbReference>